<dbReference type="InterPro" id="IPR050300">
    <property type="entry name" value="GDXG_lipolytic_enzyme"/>
</dbReference>
<accession>A0A7X8C577</accession>
<dbReference type="RefSeq" id="WP_276649232.1">
    <property type="nucleotide sequence ID" value="NZ_JAAYSM010000296.1"/>
</dbReference>
<dbReference type="SUPFAM" id="SSF53474">
    <property type="entry name" value="alpha/beta-Hydrolases"/>
    <property type="match status" value="1"/>
</dbReference>
<comment type="caution">
    <text evidence="3">The sequence shown here is derived from an EMBL/GenBank/DDBJ whole genome shotgun (WGS) entry which is preliminary data.</text>
</comment>
<evidence type="ECO:0000313" key="3">
    <source>
        <dbReference type="EMBL" id="NLJ18915.1"/>
    </source>
</evidence>
<evidence type="ECO:0000259" key="2">
    <source>
        <dbReference type="Pfam" id="PF20434"/>
    </source>
</evidence>
<dbReference type="AlphaFoldDB" id="A0A7X8C577"/>
<evidence type="ECO:0000256" key="1">
    <source>
        <dbReference type="ARBA" id="ARBA00022801"/>
    </source>
</evidence>
<reference evidence="3 4" key="1">
    <citation type="journal article" date="2020" name="Biotechnol. Biofuels">
        <title>New insights from the biogas microbiome by comprehensive genome-resolved metagenomics of nearly 1600 species originating from multiple anaerobic digesters.</title>
        <authorList>
            <person name="Campanaro S."/>
            <person name="Treu L."/>
            <person name="Rodriguez-R L.M."/>
            <person name="Kovalovszki A."/>
            <person name="Ziels R.M."/>
            <person name="Maus I."/>
            <person name="Zhu X."/>
            <person name="Kougias P.G."/>
            <person name="Basile A."/>
            <person name="Luo G."/>
            <person name="Schluter A."/>
            <person name="Konstantinidis K.T."/>
            <person name="Angelidaki I."/>
        </authorList>
    </citation>
    <scope>NUCLEOTIDE SEQUENCE [LARGE SCALE GENOMIC DNA]</scope>
    <source>
        <strain evidence="3">AS23ysBPME_34</strain>
    </source>
</reference>
<dbReference type="Proteomes" id="UP000541058">
    <property type="component" value="Unassembled WGS sequence"/>
</dbReference>
<sequence>MIFEFKYDYQTMPKSQATTSGMKNVQGDLDNIRAEIDAVDVIYRRKNGENLKIRLVYPDHLGRKEKYPLVFHIQGSAWFEQDLSSHILDFKEIVTTGYILAIVEYLPLPEATFPSQVEDAKCAMRYLEKHAEELRIDLDNIFLSGDSSGGHTALLCWATWNQNQLDVSTSQLPKIKGCIDLYGVVDFLTIADAVSGLDHDTDTSPVTLLLGGVIPKNNPKLAAKASVPYYLAEDKIYEPLLIIHGNKDTVVPFEQSVQLYQECKDKHIQAEFYCVNDADHGGSTFYCQAVLNIIVDFLKRHTD</sequence>
<dbReference type="PANTHER" id="PTHR48081">
    <property type="entry name" value="AB HYDROLASE SUPERFAMILY PROTEIN C4A8.06C"/>
    <property type="match status" value="1"/>
</dbReference>
<dbReference type="Gene3D" id="3.40.50.1820">
    <property type="entry name" value="alpha/beta hydrolase"/>
    <property type="match status" value="1"/>
</dbReference>
<dbReference type="GO" id="GO:0016787">
    <property type="term" value="F:hydrolase activity"/>
    <property type="evidence" value="ECO:0007669"/>
    <property type="project" value="UniProtKB-KW"/>
</dbReference>
<protein>
    <submittedName>
        <fullName evidence="3">Alpha/beta hydrolase</fullName>
    </submittedName>
</protein>
<organism evidence="3 4">
    <name type="scientific">Globicatella sulfidifaciens</name>
    <dbReference type="NCBI Taxonomy" id="136093"/>
    <lineage>
        <taxon>Bacteria</taxon>
        <taxon>Bacillati</taxon>
        <taxon>Bacillota</taxon>
        <taxon>Bacilli</taxon>
        <taxon>Lactobacillales</taxon>
        <taxon>Aerococcaceae</taxon>
        <taxon>Globicatella</taxon>
    </lineage>
</organism>
<keyword evidence="1 3" id="KW-0378">Hydrolase</keyword>
<dbReference type="EMBL" id="JAAYSM010000296">
    <property type="protein sequence ID" value="NLJ18915.1"/>
    <property type="molecule type" value="Genomic_DNA"/>
</dbReference>
<name>A0A7X8C577_9LACT</name>
<gene>
    <name evidence="3" type="ORF">GX355_08635</name>
</gene>
<dbReference type="Pfam" id="PF20434">
    <property type="entry name" value="BD-FAE"/>
    <property type="match status" value="1"/>
</dbReference>
<dbReference type="InterPro" id="IPR029058">
    <property type="entry name" value="AB_hydrolase_fold"/>
</dbReference>
<proteinExistence type="predicted"/>
<dbReference type="InterPro" id="IPR049492">
    <property type="entry name" value="BD-FAE-like_dom"/>
</dbReference>
<feature type="domain" description="BD-FAE-like" evidence="2">
    <location>
        <begin position="63"/>
        <end position="261"/>
    </location>
</feature>
<evidence type="ECO:0000313" key="4">
    <source>
        <dbReference type="Proteomes" id="UP000541058"/>
    </source>
</evidence>